<protein>
    <recommendedName>
        <fullName evidence="5">DNA-directed RNA polymerase III subunit RPC3</fullName>
        <shortName evidence="5">RNA polymerase III subunit C3</shortName>
    </recommendedName>
</protein>
<organism evidence="8 9">
    <name type="scientific">Gonapodya prolifera (strain JEL478)</name>
    <name type="common">Monoblepharis prolifera</name>
    <dbReference type="NCBI Taxonomy" id="1344416"/>
    <lineage>
        <taxon>Eukaryota</taxon>
        <taxon>Fungi</taxon>
        <taxon>Fungi incertae sedis</taxon>
        <taxon>Chytridiomycota</taxon>
        <taxon>Chytridiomycota incertae sedis</taxon>
        <taxon>Monoblepharidomycetes</taxon>
        <taxon>Monoblepharidales</taxon>
        <taxon>Gonapodyaceae</taxon>
        <taxon>Gonapodya</taxon>
    </lineage>
</organism>
<comment type="function">
    <text evidence="5">DNA-dependent RNA polymerase catalyzes the transcription of DNA into RNA using the four ribonucleoside triphosphates as substrates. Specific core component of RNA polymerase III which synthesizes small RNAs, such as 5S rRNA and tRNAs.</text>
</comment>
<comment type="subcellular location">
    <subcellularLocation>
        <location evidence="1 5">Nucleus</location>
    </subcellularLocation>
</comment>
<evidence type="ECO:0000259" key="7">
    <source>
        <dbReference type="Pfam" id="PF22536"/>
    </source>
</evidence>
<feature type="domain" description="RNA polymerase III subunit RPC82-related helix-turn-helix" evidence="6">
    <location>
        <begin position="7"/>
        <end position="65"/>
    </location>
</feature>
<evidence type="ECO:0000313" key="8">
    <source>
        <dbReference type="EMBL" id="KXS21643.1"/>
    </source>
</evidence>
<evidence type="ECO:0000256" key="3">
    <source>
        <dbReference type="ARBA" id="ARBA00023163"/>
    </source>
</evidence>
<dbReference type="PANTHER" id="PTHR12949:SF0">
    <property type="entry name" value="DNA-DIRECTED RNA POLYMERASE III SUBUNIT RPC3"/>
    <property type="match status" value="1"/>
</dbReference>
<gene>
    <name evidence="8" type="ORF">M427DRAFT_93424</name>
</gene>
<dbReference type="STRING" id="1344416.A0A139AYK5"/>
<dbReference type="OMA" id="KHRFVRH"/>
<dbReference type="PANTHER" id="PTHR12949">
    <property type="entry name" value="RNA POLYMERASE III DNA DIRECTED -RELATED"/>
    <property type="match status" value="1"/>
</dbReference>
<evidence type="ECO:0000256" key="5">
    <source>
        <dbReference type="RuleBase" id="RU367076"/>
    </source>
</evidence>
<evidence type="ECO:0000256" key="2">
    <source>
        <dbReference type="ARBA" id="ARBA00022478"/>
    </source>
</evidence>
<keyword evidence="9" id="KW-1185">Reference proteome</keyword>
<dbReference type="Gene3D" id="1.10.10.10">
    <property type="entry name" value="Winged helix-like DNA-binding domain superfamily/Winged helix DNA-binding domain"/>
    <property type="match status" value="3"/>
</dbReference>
<evidence type="ECO:0000313" key="9">
    <source>
        <dbReference type="Proteomes" id="UP000070544"/>
    </source>
</evidence>
<dbReference type="AlphaFoldDB" id="A0A139AYK5"/>
<reference evidence="8 9" key="1">
    <citation type="journal article" date="2015" name="Genome Biol. Evol.">
        <title>Phylogenomic analyses indicate that early fungi evolved digesting cell walls of algal ancestors of land plants.</title>
        <authorList>
            <person name="Chang Y."/>
            <person name="Wang S."/>
            <person name="Sekimoto S."/>
            <person name="Aerts A.L."/>
            <person name="Choi C."/>
            <person name="Clum A."/>
            <person name="LaButti K.M."/>
            <person name="Lindquist E.A."/>
            <person name="Yee Ngan C."/>
            <person name="Ohm R.A."/>
            <person name="Salamov A.A."/>
            <person name="Grigoriev I.V."/>
            <person name="Spatafora J.W."/>
            <person name="Berbee M.L."/>
        </authorList>
    </citation>
    <scope>NUCLEOTIDE SEQUENCE [LARGE SCALE GENOMIC DNA]</scope>
    <source>
        <strain evidence="8 9">JEL478</strain>
    </source>
</reference>
<keyword evidence="3 5" id="KW-0804">Transcription</keyword>
<dbReference type="Proteomes" id="UP000070544">
    <property type="component" value="Unassembled WGS sequence"/>
</dbReference>
<feature type="domain" description="DNA-directed RNA polymerase III subunit RPC3 winged-helix" evidence="7">
    <location>
        <begin position="326"/>
        <end position="405"/>
    </location>
</feature>
<dbReference type="Pfam" id="PF22536">
    <property type="entry name" value="WHD_POLR3C"/>
    <property type="match status" value="1"/>
</dbReference>
<comment type="subunit">
    <text evidence="5">Component of the RNA polymerase III (Pol III) complex consisting of 17 subunits.</text>
</comment>
<dbReference type="InterPro" id="IPR055207">
    <property type="entry name" value="POLR3C_WHD"/>
</dbReference>
<comment type="similarity">
    <text evidence="5">Belongs to the RNA polymerase beta chain family.</text>
</comment>
<evidence type="ECO:0000256" key="1">
    <source>
        <dbReference type="ARBA" id="ARBA00004123"/>
    </source>
</evidence>
<dbReference type="GO" id="GO:0003697">
    <property type="term" value="F:single-stranded DNA binding"/>
    <property type="evidence" value="ECO:0007669"/>
    <property type="project" value="UniProtKB-UniRule"/>
</dbReference>
<dbReference type="Pfam" id="PF08221">
    <property type="entry name" value="HTH_9"/>
    <property type="match status" value="1"/>
</dbReference>
<dbReference type="InterPro" id="IPR039748">
    <property type="entry name" value="RPC3"/>
</dbReference>
<accession>A0A139AYK5</accession>
<evidence type="ECO:0000256" key="4">
    <source>
        <dbReference type="ARBA" id="ARBA00023242"/>
    </source>
</evidence>
<name>A0A139AYK5_GONPJ</name>
<sequence>MTARARLAAEILKDAFGPIVQKVGNTLIIKGRLTIGALAQNTKLPVRQIREALFSLIQHNLVRWIEAVEGQRVVTHYSLETEDVLARLRLPSHVALVKKLLGGDAGAVMEFVAKYGRIKNPHPNWDDPTLVGHEPTELQKAWTKLATSRILICVTHIDSTSMVDRLLVGEAEGVRTSLMPTANEKKKAKAEAEAKAQEERYGSDSHIGAYMYVLFHCQEVAELASIRLNKAAAQIAGGMMHNVTEEVRGCKFEQTSREFPSVPIPDTLDLPIVPTPGVHRAPLHEYMELLADDECRFVERTDSGMGGRQYVVNFREVSATLRRVLIERVVENRFGHASLRVFRLLRHHGKLEDKQAIIIAKIAMLRDKEVRTRLYELFNGGFVQSQEVPRGADRSAQKTFFLWFVDLDRARDSLRSYIIQTCTKLMQRHQHERFTHHLLLEKLEREDVGGDPSKLPESEEATYNVLERSLGMLDAAILRLENMRMILEDF</sequence>
<dbReference type="GO" id="GO:0005666">
    <property type="term" value="C:RNA polymerase III complex"/>
    <property type="evidence" value="ECO:0007669"/>
    <property type="project" value="UniProtKB-UniRule"/>
</dbReference>
<dbReference type="OrthoDB" id="272392at2759"/>
<dbReference type="EMBL" id="KQ965732">
    <property type="protein sequence ID" value="KXS21643.1"/>
    <property type="molecule type" value="Genomic_DNA"/>
</dbReference>
<evidence type="ECO:0000259" key="6">
    <source>
        <dbReference type="Pfam" id="PF08221"/>
    </source>
</evidence>
<keyword evidence="2 5" id="KW-0240">DNA-directed RNA polymerase</keyword>
<keyword evidence="4 5" id="KW-0539">Nucleus</keyword>
<dbReference type="InterPro" id="IPR036388">
    <property type="entry name" value="WH-like_DNA-bd_sf"/>
</dbReference>
<dbReference type="InterPro" id="IPR013197">
    <property type="entry name" value="RNA_pol_III_RPC82-rel_HTH"/>
</dbReference>
<proteinExistence type="inferred from homology"/>